<dbReference type="Pfam" id="PF09382">
    <property type="entry name" value="RQC"/>
    <property type="match status" value="1"/>
</dbReference>
<feature type="domain" description="Helicase C-terminal" evidence="20">
    <location>
        <begin position="214"/>
        <end position="368"/>
    </location>
</feature>
<organism evidence="21 22">
    <name type="scientific">Ruminiclostridium hungatei</name>
    <name type="common">Clostridium hungatei</name>
    <dbReference type="NCBI Taxonomy" id="48256"/>
    <lineage>
        <taxon>Bacteria</taxon>
        <taxon>Bacillati</taxon>
        <taxon>Bacillota</taxon>
        <taxon>Clostridia</taxon>
        <taxon>Eubacteriales</taxon>
        <taxon>Oscillospiraceae</taxon>
        <taxon>Ruminiclostridium</taxon>
    </lineage>
</organism>
<dbReference type="GO" id="GO:0046872">
    <property type="term" value="F:metal ion binding"/>
    <property type="evidence" value="ECO:0007669"/>
    <property type="project" value="UniProtKB-KW"/>
</dbReference>
<gene>
    <name evidence="21" type="primary">recQ</name>
    <name evidence="21" type="ORF">CLHUN_14230</name>
</gene>
<dbReference type="Pfam" id="PF00271">
    <property type="entry name" value="Helicase_C"/>
    <property type="match status" value="1"/>
</dbReference>
<accession>A0A1V4SLW3</accession>
<evidence type="ECO:0000256" key="1">
    <source>
        <dbReference type="ARBA" id="ARBA00001946"/>
    </source>
</evidence>
<evidence type="ECO:0000256" key="7">
    <source>
        <dbReference type="ARBA" id="ARBA00022801"/>
    </source>
</evidence>
<protein>
    <recommendedName>
        <fullName evidence="16">DNA helicase RecQ</fullName>
        <ecNumber evidence="16">5.6.2.4</ecNumber>
    </recommendedName>
</protein>
<dbReference type="GO" id="GO:0009432">
    <property type="term" value="P:SOS response"/>
    <property type="evidence" value="ECO:0007669"/>
    <property type="project" value="UniProtKB-UniRule"/>
</dbReference>
<dbReference type="SUPFAM" id="SSF47819">
    <property type="entry name" value="HRDC-like"/>
    <property type="match status" value="1"/>
</dbReference>
<sequence>MLKNQILKQYFGYDTFREGQAEMIDSILNGRDVLGIMPTGAGKSLCFQVPALVFSGITLVVSPLISLMRDQVQALVANGIPAAFINSTLSSAQTAKAIDNARNNKYKIIYAAPERLDLPEFLEFLQRSDISMVTVDEAHCVSQWGQNFRPSYLKIRDVIEKLPKRPVISAFTATATSEVKEDIIRLLSLSEPGVLITGFNRENLSFEVKKPADKYRTVITYLKENPDKSGIIYCSTRKTVEEVCSRLIGDGFNATRYHAGLTEEERTRNQDDFLYDRKAVMVATNAFGMGIDKSNVAFVIHYNMPKNLESYYQEAGRAGRDGTPAECILLYGGQDVITNQLLIDSANDRDEMEPKMLELVKEKERERLKKMTYYCHTSDCLREYILKYFGERTVGFCGNCSNCNDNFEKTDITEQAQMILSCIARLKERFGIKMVIDTLRGSKSEKVLKLGLDKIKTYGIMSGVPEKRIRDIIHYLVLQEYLLLTNSEFPVVKLAARSKEVLQDNAKLSMKMPRENEAGNSLAKAAERRRKAYGNSSSDSRIESRKTAEDPGLMKKLKELRLKIAQEKKVPAFVIFSDATLADICRRRPANLEELLEVSGIGKVKLEAYGKVLLEVINDSGGADMPQPIQTGYGLEEVCQLIINTVELTEEPVPVSMVVDKINIILLQCDFKAVSAQKLTEYLVQYGYLEIVEENGNKSRVASLKGMEAGITTIIKASHKESYKQNLYNRNAQNFLVSNIRSVLKYVYKIEG</sequence>
<keyword evidence="7 21" id="KW-0378">Hydrolase</keyword>
<dbReference type="Pfam" id="PF16124">
    <property type="entry name" value="RecQ_Zn_bind"/>
    <property type="match status" value="1"/>
</dbReference>
<dbReference type="GO" id="GO:0043590">
    <property type="term" value="C:bacterial nucleoid"/>
    <property type="evidence" value="ECO:0007669"/>
    <property type="project" value="TreeGrafter"/>
</dbReference>
<keyword evidence="13" id="KW-0234">DNA repair</keyword>
<dbReference type="PROSITE" id="PS51194">
    <property type="entry name" value="HELICASE_CTER"/>
    <property type="match status" value="1"/>
</dbReference>
<dbReference type="Gene3D" id="1.10.10.10">
    <property type="entry name" value="Winged helix-like DNA-binding domain superfamily/Winged helix DNA-binding domain"/>
    <property type="match status" value="1"/>
</dbReference>
<comment type="similarity">
    <text evidence="3">Belongs to the helicase family. RecQ subfamily.</text>
</comment>
<keyword evidence="10" id="KW-0067">ATP-binding</keyword>
<dbReference type="Pfam" id="PF00270">
    <property type="entry name" value="DEAD"/>
    <property type="match status" value="1"/>
</dbReference>
<dbReference type="SMART" id="SM00490">
    <property type="entry name" value="HELICc"/>
    <property type="match status" value="1"/>
</dbReference>
<evidence type="ECO:0000256" key="11">
    <source>
        <dbReference type="ARBA" id="ARBA00023125"/>
    </source>
</evidence>
<dbReference type="GO" id="GO:0005524">
    <property type="term" value="F:ATP binding"/>
    <property type="evidence" value="ECO:0007669"/>
    <property type="project" value="UniProtKB-KW"/>
</dbReference>
<evidence type="ECO:0000256" key="15">
    <source>
        <dbReference type="ARBA" id="ARBA00034617"/>
    </source>
</evidence>
<evidence type="ECO:0000256" key="2">
    <source>
        <dbReference type="ARBA" id="ARBA00001947"/>
    </source>
</evidence>
<comment type="caution">
    <text evidence="21">The sequence shown here is derived from an EMBL/GenBank/DDBJ whole genome shotgun (WGS) entry which is preliminary data.</text>
</comment>
<dbReference type="CDD" id="cd18794">
    <property type="entry name" value="SF2_C_RecQ"/>
    <property type="match status" value="1"/>
</dbReference>
<evidence type="ECO:0000256" key="10">
    <source>
        <dbReference type="ARBA" id="ARBA00022840"/>
    </source>
</evidence>
<dbReference type="RefSeq" id="WP_340148327.1">
    <property type="nucleotide sequence ID" value="NZ_MZGX01000007.1"/>
</dbReference>
<dbReference type="SMART" id="SM00956">
    <property type="entry name" value="RQC"/>
    <property type="match status" value="1"/>
</dbReference>
<dbReference type="GO" id="GO:0005737">
    <property type="term" value="C:cytoplasm"/>
    <property type="evidence" value="ECO:0007669"/>
    <property type="project" value="TreeGrafter"/>
</dbReference>
<dbReference type="EMBL" id="MZGX01000007">
    <property type="protein sequence ID" value="OPX44869.1"/>
    <property type="molecule type" value="Genomic_DNA"/>
</dbReference>
<comment type="cofactor">
    <cofactor evidence="2">
        <name>Zn(2+)</name>
        <dbReference type="ChEBI" id="CHEBI:29105"/>
    </cofactor>
</comment>
<dbReference type="InterPro" id="IPR002121">
    <property type="entry name" value="HRDC_dom"/>
</dbReference>
<feature type="domain" description="Helicase ATP-binding" evidence="19">
    <location>
        <begin position="24"/>
        <end position="193"/>
    </location>
</feature>
<keyword evidence="22" id="KW-1185">Reference proteome</keyword>
<dbReference type="GO" id="GO:0043138">
    <property type="term" value="F:3'-5' DNA helicase activity"/>
    <property type="evidence" value="ECO:0007669"/>
    <property type="project" value="UniProtKB-EC"/>
</dbReference>
<keyword evidence="8 21" id="KW-0347">Helicase</keyword>
<feature type="domain" description="HRDC" evidence="18">
    <location>
        <begin position="547"/>
        <end position="627"/>
    </location>
</feature>
<evidence type="ECO:0000256" key="6">
    <source>
        <dbReference type="ARBA" id="ARBA00022763"/>
    </source>
</evidence>
<evidence type="ECO:0000256" key="12">
    <source>
        <dbReference type="ARBA" id="ARBA00023172"/>
    </source>
</evidence>
<evidence type="ECO:0000256" key="3">
    <source>
        <dbReference type="ARBA" id="ARBA00005446"/>
    </source>
</evidence>
<proteinExistence type="inferred from homology"/>
<dbReference type="InterPro" id="IPR044876">
    <property type="entry name" value="HRDC_dom_sf"/>
</dbReference>
<dbReference type="GO" id="GO:0006281">
    <property type="term" value="P:DNA repair"/>
    <property type="evidence" value="ECO:0007669"/>
    <property type="project" value="UniProtKB-KW"/>
</dbReference>
<dbReference type="SUPFAM" id="SSF52540">
    <property type="entry name" value="P-loop containing nucleoside triphosphate hydrolases"/>
    <property type="match status" value="1"/>
</dbReference>
<dbReference type="PANTHER" id="PTHR13710:SF105">
    <property type="entry name" value="ATP-DEPENDENT DNA HELICASE Q1"/>
    <property type="match status" value="1"/>
</dbReference>
<dbReference type="PROSITE" id="PS51192">
    <property type="entry name" value="HELICASE_ATP_BIND_1"/>
    <property type="match status" value="1"/>
</dbReference>
<evidence type="ECO:0000259" key="18">
    <source>
        <dbReference type="PROSITE" id="PS50967"/>
    </source>
</evidence>
<dbReference type="InterPro" id="IPR011545">
    <property type="entry name" value="DEAD/DEAH_box_helicase_dom"/>
</dbReference>
<keyword evidence="14" id="KW-0413">Isomerase</keyword>
<evidence type="ECO:0000256" key="16">
    <source>
        <dbReference type="NCBIfam" id="TIGR01389"/>
    </source>
</evidence>
<dbReference type="PROSITE" id="PS50967">
    <property type="entry name" value="HRDC"/>
    <property type="match status" value="1"/>
</dbReference>
<dbReference type="Gene3D" id="1.10.150.80">
    <property type="entry name" value="HRDC domain"/>
    <property type="match status" value="1"/>
</dbReference>
<dbReference type="Proteomes" id="UP000191554">
    <property type="component" value="Unassembled WGS sequence"/>
</dbReference>
<keyword evidence="9" id="KW-0862">Zinc</keyword>
<dbReference type="Gene3D" id="3.40.50.300">
    <property type="entry name" value="P-loop containing nucleotide triphosphate hydrolases"/>
    <property type="match status" value="2"/>
</dbReference>
<dbReference type="EC" id="5.6.2.4" evidence="16"/>
<evidence type="ECO:0000256" key="8">
    <source>
        <dbReference type="ARBA" id="ARBA00022806"/>
    </source>
</evidence>
<evidence type="ECO:0000313" key="21">
    <source>
        <dbReference type="EMBL" id="OPX44869.1"/>
    </source>
</evidence>
<evidence type="ECO:0000259" key="20">
    <source>
        <dbReference type="PROSITE" id="PS51194"/>
    </source>
</evidence>
<dbReference type="SUPFAM" id="SSF46785">
    <property type="entry name" value="Winged helix' DNA-binding domain"/>
    <property type="match status" value="1"/>
</dbReference>
<dbReference type="GO" id="GO:0006260">
    <property type="term" value="P:DNA replication"/>
    <property type="evidence" value="ECO:0007669"/>
    <property type="project" value="InterPro"/>
</dbReference>
<dbReference type="GO" id="GO:0006310">
    <property type="term" value="P:DNA recombination"/>
    <property type="evidence" value="ECO:0007669"/>
    <property type="project" value="UniProtKB-UniRule"/>
</dbReference>
<evidence type="ECO:0000313" key="22">
    <source>
        <dbReference type="Proteomes" id="UP000191554"/>
    </source>
</evidence>
<keyword evidence="12" id="KW-0233">DNA recombination</keyword>
<dbReference type="InterPro" id="IPR018982">
    <property type="entry name" value="RQC_domain"/>
</dbReference>
<feature type="region of interest" description="Disordered" evidence="17">
    <location>
        <begin position="513"/>
        <end position="548"/>
    </location>
</feature>
<evidence type="ECO:0000256" key="5">
    <source>
        <dbReference type="ARBA" id="ARBA00022741"/>
    </source>
</evidence>
<dbReference type="InterPro" id="IPR027417">
    <property type="entry name" value="P-loop_NTPase"/>
</dbReference>
<dbReference type="PANTHER" id="PTHR13710">
    <property type="entry name" value="DNA HELICASE RECQ FAMILY MEMBER"/>
    <property type="match status" value="1"/>
</dbReference>
<dbReference type="GO" id="GO:0003677">
    <property type="term" value="F:DNA binding"/>
    <property type="evidence" value="ECO:0007669"/>
    <property type="project" value="UniProtKB-KW"/>
</dbReference>
<dbReference type="GO" id="GO:0030894">
    <property type="term" value="C:replisome"/>
    <property type="evidence" value="ECO:0007669"/>
    <property type="project" value="TreeGrafter"/>
</dbReference>
<dbReference type="InterPro" id="IPR006293">
    <property type="entry name" value="DNA_helicase_ATP-dep_RecQ_bac"/>
</dbReference>
<dbReference type="InterPro" id="IPR010997">
    <property type="entry name" value="HRDC-like_sf"/>
</dbReference>
<evidence type="ECO:0000256" key="9">
    <source>
        <dbReference type="ARBA" id="ARBA00022833"/>
    </source>
</evidence>
<keyword evidence="11" id="KW-0238">DNA-binding</keyword>
<dbReference type="InterPro" id="IPR036390">
    <property type="entry name" value="WH_DNA-bd_sf"/>
</dbReference>
<comment type="catalytic activity">
    <reaction evidence="15">
        <text>Couples ATP hydrolysis with the unwinding of duplex DNA by translocating in the 3'-5' direction.</text>
        <dbReference type="EC" id="5.6.2.4"/>
    </reaction>
</comment>
<dbReference type="Pfam" id="PF00570">
    <property type="entry name" value="HRDC"/>
    <property type="match status" value="1"/>
</dbReference>
<dbReference type="InterPro" id="IPR001650">
    <property type="entry name" value="Helicase_C-like"/>
</dbReference>
<dbReference type="InterPro" id="IPR036388">
    <property type="entry name" value="WH-like_DNA-bd_sf"/>
</dbReference>
<evidence type="ECO:0000256" key="14">
    <source>
        <dbReference type="ARBA" id="ARBA00023235"/>
    </source>
</evidence>
<dbReference type="InterPro" id="IPR032284">
    <property type="entry name" value="RecQ_Zn-bd"/>
</dbReference>
<dbReference type="SMART" id="SM00341">
    <property type="entry name" value="HRDC"/>
    <property type="match status" value="1"/>
</dbReference>
<dbReference type="STRING" id="48256.CLHUN_14230"/>
<evidence type="ECO:0000256" key="17">
    <source>
        <dbReference type="SAM" id="MobiDB-lite"/>
    </source>
</evidence>
<dbReference type="SMART" id="SM00487">
    <property type="entry name" value="DEXDc"/>
    <property type="match status" value="1"/>
</dbReference>
<evidence type="ECO:0000256" key="13">
    <source>
        <dbReference type="ARBA" id="ARBA00023204"/>
    </source>
</evidence>
<comment type="cofactor">
    <cofactor evidence="1">
        <name>Mg(2+)</name>
        <dbReference type="ChEBI" id="CHEBI:18420"/>
    </cofactor>
</comment>
<evidence type="ECO:0000259" key="19">
    <source>
        <dbReference type="PROSITE" id="PS51192"/>
    </source>
</evidence>
<dbReference type="GO" id="GO:0009378">
    <property type="term" value="F:four-way junction helicase activity"/>
    <property type="evidence" value="ECO:0007669"/>
    <property type="project" value="TreeGrafter"/>
</dbReference>
<reference evidence="21 22" key="1">
    <citation type="submission" date="2017-03" db="EMBL/GenBank/DDBJ databases">
        <title>Genome sequence of Clostridium hungatei DSM 14427.</title>
        <authorList>
            <person name="Poehlein A."/>
            <person name="Daniel R."/>
        </authorList>
    </citation>
    <scope>NUCLEOTIDE SEQUENCE [LARGE SCALE GENOMIC DNA]</scope>
    <source>
        <strain evidence="21 22">DSM 14427</strain>
    </source>
</reference>
<dbReference type="GO" id="GO:0016787">
    <property type="term" value="F:hydrolase activity"/>
    <property type="evidence" value="ECO:0007669"/>
    <property type="project" value="UniProtKB-KW"/>
</dbReference>
<keyword evidence="6" id="KW-0227">DNA damage</keyword>
<evidence type="ECO:0000256" key="4">
    <source>
        <dbReference type="ARBA" id="ARBA00022723"/>
    </source>
</evidence>
<keyword evidence="4" id="KW-0479">Metal-binding</keyword>
<keyword evidence="5" id="KW-0547">Nucleotide-binding</keyword>
<name>A0A1V4SLW3_RUMHU</name>
<dbReference type="AlphaFoldDB" id="A0A1V4SLW3"/>
<dbReference type="InterPro" id="IPR014001">
    <property type="entry name" value="Helicase_ATP-bd"/>
</dbReference>
<dbReference type="InterPro" id="IPR004589">
    <property type="entry name" value="DNA_helicase_ATP-dep_RecQ"/>
</dbReference>
<dbReference type="NCBIfam" id="TIGR01389">
    <property type="entry name" value="recQ"/>
    <property type="match status" value="1"/>
</dbReference>
<dbReference type="FunFam" id="3.40.50.300:FF:000296">
    <property type="entry name" value="ATP-dependent DNA helicase RecQ"/>
    <property type="match status" value="1"/>
</dbReference>
<dbReference type="NCBIfam" id="TIGR00614">
    <property type="entry name" value="recQ_fam"/>
    <property type="match status" value="1"/>
</dbReference>
<dbReference type="CDD" id="cd17920">
    <property type="entry name" value="DEXHc_RecQ"/>
    <property type="match status" value="1"/>
</dbReference>